<proteinExistence type="predicted"/>
<name>A0ABQ5HCU7_9ASTR</name>
<evidence type="ECO:0000313" key="1">
    <source>
        <dbReference type="EMBL" id="GJT85042.1"/>
    </source>
</evidence>
<reference evidence="1" key="2">
    <citation type="submission" date="2022-01" db="EMBL/GenBank/DDBJ databases">
        <authorList>
            <person name="Yamashiro T."/>
            <person name="Shiraishi A."/>
            <person name="Satake H."/>
            <person name="Nakayama K."/>
        </authorList>
    </citation>
    <scope>NUCLEOTIDE SEQUENCE</scope>
</reference>
<reference evidence="1" key="1">
    <citation type="journal article" date="2022" name="Int. J. Mol. Sci.">
        <title>Draft Genome of Tanacetum Coccineum: Genomic Comparison of Closely Related Tanacetum-Family Plants.</title>
        <authorList>
            <person name="Yamashiro T."/>
            <person name="Shiraishi A."/>
            <person name="Nakayama K."/>
            <person name="Satake H."/>
        </authorList>
    </citation>
    <scope>NUCLEOTIDE SEQUENCE</scope>
</reference>
<gene>
    <name evidence="1" type="ORF">Tco_1066759</name>
</gene>
<protein>
    <submittedName>
        <fullName evidence="1">Uncharacterized protein</fullName>
    </submittedName>
</protein>
<dbReference type="Proteomes" id="UP001151760">
    <property type="component" value="Unassembled WGS sequence"/>
</dbReference>
<keyword evidence="2" id="KW-1185">Reference proteome</keyword>
<dbReference type="EMBL" id="BQNB010019413">
    <property type="protein sequence ID" value="GJT85042.1"/>
    <property type="molecule type" value="Genomic_DNA"/>
</dbReference>
<organism evidence="1 2">
    <name type="scientific">Tanacetum coccineum</name>
    <dbReference type="NCBI Taxonomy" id="301880"/>
    <lineage>
        <taxon>Eukaryota</taxon>
        <taxon>Viridiplantae</taxon>
        <taxon>Streptophyta</taxon>
        <taxon>Embryophyta</taxon>
        <taxon>Tracheophyta</taxon>
        <taxon>Spermatophyta</taxon>
        <taxon>Magnoliopsida</taxon>
        <taxon>eudicotyledons</taxon>
        <taxon>Gunneridae</taxon>
        <taxon>Pentapetalae</taxon>
        <taxon>asterids</taxon>
        <taxon>campanulids</taxon>
        <taxon>Asterales</taxon>
        <taxon>Asteraceae</taxon>
        <taxon>Asteroideae</taxon>
        <taxon>Anthemideae</taxon>
        <taxon>Anthemidinae</taxon>
        <taxon>Tanacetum</taxon>
    </lineage>
</organism>
<evidence type="ECO:0000313" key="2">
    <source>
        <dbReference type="Proteomes" id="UP001151760"/>
    </source>
</evidence>
<comment type="caution">
    <text evidence="1">The sequence shown here is derived from an EMBL/GenBank/DDBJ whole genome shotgun (WGS) entry which is preliminary data.</text>
</comment>
<accession>A0ABQ5HCU7</accession>
<sequence>MVRILRGGNRRCSSILPTLGLLAVLEEKALSDLLPKVNPLRTGCASCGSMEDIQTSCVHKLCSECSVFWIYKMVDSRAGSVWFKFCKCLLLDINVRDWTLSETFQVAAIIDKLSSKWVGMDKSKITRKQSKASKHGHENQEEYKAEARRVQSLSPFPFLTSPRAILAFLESYL</sequence>